<dbReference type="Proteomes" id="UP001521209">
    <property type="component" value="Unassembled WGS sequence"/>
</dbReference>
<dbReference type="InterPro" id="IPR038375">
    <property type="entry name" value="NDUFAF7_sf"/>
</dbReference>
<dbReference type="Pfam" id="PF02636">
    <property type="entry name" value="Methyltransf_28"/>
    <property type="match status" value="1"/>
</dbReference>
<dbReference type="GO" id="GO:0008168">
    <property type="term" value="F:methyltransferase activity"/>
    <property type="evidence" value="ECO:0007669"/>
    <property type="project" value="UniProtKB-KW"/>
</dbReference>
<dbReference type="InterPro" id="IPR029063">
    <property type="entry name" value="SAM-dependent_MTases_sf"/>
</dbReference>
<comment type="caution">
    <text evidence="3">The sequence shown here is derived from an EMBL/GenBank/DDBJ whole genome shotgun (WGS) entry which is preliminary data.</text>
</comment>
<name>A0ABS9DT42_9PROT</name>
<reference evidence="3 4" key="1">
    <citation type="submission" date="2022-01" db="EMBL/GenBank/DDBJ databases">
        <authorList>
            <person name="Won M."/>
            <person name="Kim S.-J."/>
            <person name="Kwon S.-W."/>
        </authorList>
    </citation>
    <scope>NUCLEOTIDE SEQUENCE [LARGE SCALE GENOMIC DNA]</scope>
    <source>
        <strain evidence="3 4">KCTC 23505</strain>
    </source>
</reference>
<dbReference type="EMBL" id="JAKGBZ010000005">
    <property type="protein sequence ID" value="MCF3945898.1"/>
    <property type="molecule type" value="Genomic_DNA"/>
</dbReference>
<dbReference type="Gene3D" id="3.40.50.12710">
    <property type="match status" value="1"/>
</dbReference>
<dbReference type="GO" id="GO:0032259">
    <property type="term" value="P:methylation"/>
    <property type="evidence" value="ECO:0007669"/>
    <property type="project" value="UniProtKB-KW"/>
</dbReference>
<keyword evidence="1 3" id="KW-0489">Methyltransferase</keyword>
<dbReference type="SUPFAM" id="SSF53335">
    <property type="entry name" value="S-adenosyl-L-methionine-dependent methyltransferases"/>
    <property type="match status" value="1"/>
</dbReference>
<protein>
    <submittedName>
        <fullName evidence="3">SAM-dependent methyltransferase</fullName>
        <ecNumber evidence="3">2.1.1.-</ecNumber>
    </submittedName>
</protein>
<evidence type="ECO:0000313" key="4">
    <source>
        <dbReference type="Proteomes" id="UP001521209"/>
    </source>
</evidence>
<organism evidence="3 4">
    <name type="scientific">Acidiphilium iwatense</name>
    <dbReference type="NCBI Taxonomy" id="768198"/>
    <lineage>
        <taxon>Bacteria</taxon>
        <taxon>Pseudomonadati</taxon>
        <taxon>Pseudomonadota</taxon>
        <taxon>Alphaproteobacteria</taxon>
        <taxon>Acetobacterales</taxon>
        <taxon>Acidocellaceae</taxon>
        <taxon>Acidiphilium</taxon>
    </lineage>
</organism>
<gene>
    <name evidence="3" type="ORF">L2A60_04260</name>
</gene>
<keyword evidence="2 3" id="KW-0808">Transferase</keyword>
<dbReference type="PANTHER" id="PTHR12049:SF7">
    <property type="entry name" value="PROTEIN ARGININE METHYLTRANSFERASE NDUFAF7, MITOCHONDRIAL"/>
    <property type="match status" value="1"/>
</dbReference>
<evidence type="ECO:0000256" key="2">
    <source>
        <dbReference type="ARBA" id="ARBA00022679"/>
    </source>
</evidence>
<dbReference type="PANTHER" id="PTHR12049">
    <property type="entry name" value="PROTEIN ARGININE METHYLTRANSFERASE NDUFAF7, MITOCHONDRIAL"/>
    <property type="match status" value="1"/>
</dbReference>
<proteinExistence type="predicted"/>
<evidence type="ECO:0000256" key="1">
    <source>
        <dbReference type="ARBA" id="ARBA00022603"/>
    </source>
</evidence>
<accession>A0ABS9DT42</accession>
<keyword evidence="4" id="KW-1185">Reference proteome</keyword>
<sequence length="316" mass="33310">MARANAAYYATRDPFADFATSPEISQIFGELLGLWAGLVWQMMGSPGRIVLAEAGPGRGTLMRDALRAIRRALPDFAEAMSPHLIETSPRLIGELATALPDATIHSDLSGLPDGPIILIANEFLDALPIRQFVRRETGWTERHIENGRFIEVPADASFPANECGVVHEYGEAAEEFVAALAARIARMGGVALIVDYGSAQGGPGESLQAIRAGVPVDPLAEPGTADLTAHVDFARLAIAATEAGCSVSGPIAQGAFLAALGIHERTAQLGRAASPEMAVRLLAATRRLTSAEAMGSLFKTLAIRHPSMRIPPGFSA</sequence>
<dbReference type="EC" id="2.1.1.-" evidence="3"/>
<evidence type="ECO:0000313" key="3">
    <source>
        <dbReference type="EMBL" id="MCF3945898.1"/>
    </source>
</evidence>
<dbReference type="InterPro" id="IPR003788">
    <property type="entry name" value="NDUFAF7"/>
</dbReference>